<dbReference type="EMBL" id="VSRR010015958">
    <property type="protein sequence ID" value="MPC58747.1"/>
    <property type="molecule type" value="Genomic_DNA"/>
</dbReference>
<feature type="region of interest" description="Disordered" evidence="1">
    <location>
        <begin position="49"/>
        <end position="68"/>
    </location>
</feature>
<dbReference type="Proteomes" id="UP000324222">
    <property type="component" value="Unassembled WGS sequence"/>
</dbReference>
<dbReference type="AlphaFoldDB" id="A0A5B7GNC6"/>
<keyword evidence="3" id="KW-1185">Reference proteome</keyword>
<proteinExistence type="predicted"/>
<protein>
    <submittedName>
        <fullName evidence="2">Uncharacterized protein</fullName>
    </submittedName>
</protein>
<reference evidence="2 3" key="1">
    <citation type="submission" date="2019-05" db="EMBL/GenBank/DDBJ databases">
        <title>Another draft genome of Portunus trituberculatus and its Hox gene families provides insights of decapod evolution.</title>
        <authorList>
            <person name="Jeong J.-H."/>
            <person name="Song I."/>
            <person name="Kim S."/>
            <person name="Choi T."/>
            <person name="Kim D."/>
            <person name="Ryu S."/>
            <person name="Kim W."/>
        </authorList>
    </citation>
    <scope>NUCLEOTIDE SEQUENCE [LARGE SCALE GENOMIC DNA]</scope>
    <source>
        <tissue evidence="2">Muscle</tissue>
    </source>
</reference>
<evidence type="ECO:0000313" key="2">
    <source>
        <dbReference type="EMBL" id="MPC58747.1"/>
    </source>
</evidence>
<accession>A0A5B7GNC6</accession>
<organism evidence="2 3">
    <name type="scientific">Portunus trituberculatus</name>
    <name type="common">Swimming crab</name>
    <name type="synonym">Neptunus trituberculatus</name>
    <dbReference type="NCBI Taxonomy" id="210409"/>
    <lineage>
        <taxon>Eukaryota</taxon>
        <taxon>Metazoa</taxon>
        <taxon>Ecdysozoa</taxon>
        <taxon>Arthropoda</taxon>
        <taxon>Crustacea</taxon>
        <taxon>Multicrustacea</taxon>
        <taxon>Malacostraca</taxon>
        <taxon>Eumalacostraca</taxon>
        <taxon>Eucarida</taxon>
        <taxon>Decapoda</taxon>
        <taxon>Pleocyemata</taxon>
        <taxon>Brachyura</taxon>
        <taxon>Eubrachyura</taxon>
        <taxon>Portunoidea</taxon>
        <taxon>Portunidae</taxon>
        <taxon>Portuninae</taxon>
        <taxon>Portunus</taxon>
    </lineage>
</organism>
<comment type="caution">
    <text evidence="2">The sequence shown here is derived from an EMBL/GenBank/DDBJ whole genome shotgun (WGS) entry which is preliminary data.</text>
</comment>
<evidence type="ECO:0000256" key="1">
    <source>
        <dbReference type="SAM" id="MobiDB-lite"/>
    </source>
</evidence>
<evidence type="ECO:0000313" key="3">
    <source>
        <dbReference type="Proteomes" id="UP000324222"/>
    </source>
</evidence>
<sequence length="68" mass="7800">MEGKREREGGKLNCGCWVLMAGRRRRQPLCKYVGDKEYDRVSSCDMDSQTRKEASIAMSGTRKRVQEA</sequence>
<gene>
    <name evidence="2" type="ORF">E2C01_052756</name>
</gene>
<name>A0A5B7GNC6_PORTR</name>